<evidence type="ECO:0000256" key="2">
    <source>
        <dbReference type="ARBA" id="ARBA00022649"/>
    </source>
</evidence>
<keyword evidence="5" id="KW-0804">Transcription</keyword>
<evidence type="ECO:0000256" key="4">
    <source>
        <dbReference type="ARBA" id="ARBA00023125"/>
    </source>
</evidence>
<dbReference type="Proteomes" id="UP000249467">
    <property type="component" value="Unassembled WGS sequence"/>
</dbReference>
<keyword evidence="2" id="KW-1277">Toxin-antitoxin system</keyword>
<comment type="similarity">
    <text evidence="6">Belongs to the TacA antitoxin family.</text>
</comment>
<evidence type="ECO:0008006" key="9">
    <source>
        <dbReference type="Google" id="ProtNLM"/>
    </source>
</evidence>
<reference evidence="7 8" key="1">
    <citation type="submission" date="2018-04" db="EMBL/GenBank/DDBJ databases">
        <authorList>
            <person name="Go L.Y."/>
            <person name="Mitchell J.A."/>
        </authorList>
    </citation>
    <scope>NUCLEOTIDE SEQUENCE [LARGE SCALE GENOMIC DNA]</scope>
    <source>
        <strain evidence="7">ULC066bin1</strain>
    </source>
</reference>
<accession>A0A2W4W5A8</accession>
<sequence length="105" mass="12240">MPKSSPSQIKKIKDRVLNQTRDLSINIRISQNQRDLIDRAATLQGKSRSEFMLESAHQKAQDVLLDRCLFDIDAERFQQFMDRLDAPIMPNDNLRQLLTTKAPWD</sequence>
<dbReference type="Gene3D" id="1.20.5.780">
    <property type="entry name" value="Single helix bin"/>
    <property type="match status" value="1"/>
</dbReference>
<reference evidence="7 8" key="2">
    <citation type="submission" date="2018-06" db="EMBL/GenBank/DDBJ databases">
        <title>Metagenomic assembly of (sub)arctic Cyanobacteria and their associated microbiome from non-axenic cultures.</title>
        <authorList>
            <person name="Baurain D."/>
        </authorList>
    </citation>
    <scope>NUCLEOTIDE SEQUENCE [LARGE SCALE GENOMIC DNA]</scope>
    <source>
        <strain evidence="7">ULC066bin1</strain>
    </source>
</reference>
<evidence type="ECO:0000313" key="7">
    <source>
        <dbReference type="EMBL" id="PZO39652.1"/>
    </source>
</evidence>
<dbReference type="PANTHER" id="PTHR35401:SF1">
    <property type="entry name" value="CYTOPLASMIC PROTEIN"/>
    <property type="match status" value="1"/>
</dbReference>
<keyword evidence="1" id="KW-0678">Repressor</keyword>
<dbReference type="GO" id="GO:0003677">
    <property type="term" value="F:DNA binding"/>
    <property type="evidence" value="ECO:0007669"/>
    <property type="project" value="UniProtKB-KW"/>
</dbReference>
<name>A0A2W4W5A8_9CYAN</name>
<evidence type="ECO:0000256" key="1">
    <source>
        <dbReference type="ARBA" id="ARBA00022491"/>
    </source>
</evidence>
<proteinExistence type="inferred from homology"/>
<evidence type="ECO:0000256" key="6">
    <source>
        <dbReference type="ARBA" id="ARBA00049988"/>
    </source>
</evidence>
<gene>
    <name evidence="7" type="ORF">DCF19_13820</name>
</gene>
<organism evidence="7 8">
    <name type="scientific">Pseudanabaena frigida</name>
    <dbReference type="NCBI Taxonomy" id="945775"/>
    <lineage>
        <taxon>Bacteria</taxon>
        <taxon>Bacillati</taxon>
        <taxon>Cyanobacteriota</taxon>
        <taxon>Cyanophyceae</taxon>
        <taxon>Pseudanabaenales</taxon>
        <taxon>Pseudanabaenaceae</taxon>
        <taxon>Pseudanabaena</taxon>
    </lineage>
</organism>
<dbReference type="AlphaFoldDB" id="A0A2W4W5A8"/>
<dbReference type="PANTHER" id="PTHR35401">
    <property type="entry name" value="COPG FAMILY HELIX-TURN-HELIX PROTEIN-RELATED-RELATED"/>
    <property type="match status" value="1"/>
</dbReference>
<dbReference type="SUPFAM" id="SSF47598">
    <property type="entry name" value="Ribbon-helix-helix"/>
    <property type="match status" value="1"/>
</dbReference>
<dbReference type="EMBL" id="QBML01000017">
    <property type="protein sequence ID" value="PZO39652.1"/>
    <property type="molecule type" value="Genomic_DNA"/>
</dbReference>
<keyword evidence="4" id="KW-0238">DNA-binding</keyword>
<dbReference type="InterPro" id="IPR010985">
    <property type="entry name" value="Ribbon_hlx_hlx"/>
</dbReference>
<protein>
    <recommendedName>
        <fullName evidence="9">Toxin-antitoxin system protein</fullName>
    </recommendedName>
</protein>
<dbReference type="GO" id="GO:0006355">
    <property type="term" value="P:regulation of DNA-templated transcription"/>
    <property type="evidence" value="ECO:0007669"/>
    <property type="project" value="InterPro"/>
</dbReference>
<evidence type="ECO:0000313" key="8">
    <source>
        <dbReference type="Proteomes" id="UP000249467"/>
    </source>
</evidence>
<keyword evidence="3" id="KW-0805">Transcription regulation</keyword>
<comment type="caution">
    <text evidence="7">The sequence shown here is derived from an EMBL/GenBank/DDBJ whole genome shotgun (WGS) entry which is preliminary data.</text>
</comment>
<evidence type="ECO:0000256" key="3">
    <source>
        <dbReference type="ARBA" id="ARBA00023015"/>
    </source>
</evidence>
<evidence type="ECO:0000256" key="5">
    <source>
        <dbReference type="ARBA" id="ARBA00023163"/>
    </source>
</evidence>
<dbReference type="InterPro" id="IPR014795">
    <property type="entry name" value="TacA_1-like"/>
</dbReference>
<dbReference type="Pfam" id="PF08681">
    <property type="entry name" value="TacA1"/>
    <property type="match status" value="1"/>
</dbReference>